<keyword evidence="4" id="KW-0134">Cell wall</keyword>
<comment type="similarity">
    <text evidence="2">Belongs to the bacterial phospholipase C family.</text>
</comment>
<evidence type="ECO:0000256" key="5">
    <source>
        <dbReference type="ARBA" id="ARBA00022801"/>
    </source>
</evidence>
<evidence type="ECO:0000256" key="7">
    <source>
        <dbReference type="ARBA" id="ARBA00048421"/>
    </source>
</evidence>
<dbReference type="PANTHER" id="PTHR31956:SF1">
    <property type="entry name" value="NON-SPECIFIC PHOSPHOLIPASE C1"/>
    <property type="match status" value="1"/>
</dbReference>
<dbReference type="PANTHER" id="PTHR31956">
    <property type="entry name" value="NON-SPECIFIC PHOSPHOLIPASE C4-RELATED"/>
    <property type="match status" value="1"/>
</dbReference>
<dbReference type="AlphaFoldDB" id="A0A4Y5YU56"/>
<dbReference type="OrthoDB" id="4181857at2"/>
<dbReference type="Proteomes" id="UP000316125">
    <property type="component" value="Chromosome"/>
</dbReference>
<evidence type="ECO:0000313" key="10">
    <source>
        <dbReference type="Proteomes" id="UP000316125"/>
    </source>
</evidence>
<dbReference type="PROSITE" id="PS51318">
    <property type="entry name" value="TAT"/>
    <property type="match status" value="1"/>
</dbReference>
<proteinExistence type="inferred from homology"/>
<evidence type="ECO:0000256" key="8">
    <source>
        <dbReference type="SAM" id="MobiDB-lite"/>
    </source>
</evidence>
<dbReference type="GO" id="GO:0034480">
    <property type="term" value="F:phosphatidylcholine phospholipase C activity"/>
    <property type="evidence" value="ECO:0007669"/>
    <property type="project" value="UniProtKB-EC"/>
</dbReference>
<comment type="catalytic activity">
    <reaction evidence="7">
        <text>a 1,2-diacyl-sn-glycero-3-phosphocholine + H2O = phosphocholine + a 1,2-diacyl-sn-glycerol + H(+)</text>
        <dbReference type="Rhea" id="RHEA:10604"/>
        <dbReference type="ChEBI" id="CHEBI:15377"/>
        <dbReference type="ChEBI" id="CHEBI:15378"/>
        <dbReference type="ChEBI" id="CHEBI:17815"/>
        <dbReference type="ChEBI" id="CHEBI:57643"/>
        <dbReference type="ChEBI" id="CHEBI:295975"/>
        <dbReference type="EC" id="3.1.4.3"/>
    </reaction>
    <physiologicalReaction direction="left-to-right" evidence="7">
        <dbReference type="Rhea" id="RHEA:10605"/>
    </physiologicalReaction>
</comment>
<dbReference type="Pfam" id="PF04185">
    <property type="entry name" value="Phosphoesterase"/>
    <property type="match status" value="1"/>
</dbReference>
<evidence type="ECO:0000256" key="1">
    <source>
        <dbReference type="ARBA" id="ARBA00004191"/>
    </source>
</evidence>
<feature type="region of interest" description="Disordered" evidence="8">
    <location>
        <begin position="537"/>
        <end position="576"/>
    </location>
</feature>
<reference evidence="9 10" key="1">
    <citation type="submission" date="2019-06" db="EMBL/GenBank/DDBJ databases">
        <title>Complete genome of Microbacterium foliorum M2.</title>
        <authorList>
            <person name="Cao G."/>
        </authorList>
    </citation>
    <scope>NUCLEOTIDE SEQUENCE [LARGE SCALE GENOMIC DNA]</scope>
    <source>
        <strain evidence="9 10">M2</strain>
    </source>
</reference>
<feature type="region of interest" description="Disordered" evidence="8">
    <location>
        <begin position="1"/>
        <end position="49"/>
    </location>
</feature>
<feature type="compositionally biased region" description="Basic and acidic residues" evidence="8">
    <location>
        <begin position="558"/>
        <end position="569"/>
    </location>
</feature>
<dbReference type="EC" id="3.1.4.3" evidence="3"/>
<name>A0A4Y5YU56_9MICO</name>
<evidence type="ECO:0000256" key="3">
    <source>
        <dbReference type="ARBA" id="ARBA00012018"/>
    </source>
</evidence>
<organism evidence="9 10">
    <name type="scientific">Microbacterium foliorum</name>
    <dbReference type="NCBI Taxonomy" id="104336"/>
    <lineage>
        <taxon>Bacteria</taxon>
        <taxon>Bacillati</taxon>
        <taxon>Actinomycetota</taxon>
        <taxon>Actinomycetes</taxon>
        <taxon>Micrococcales</taxon>
        <taxon>Microbacteriaceae</taxon>
        <taxon>Microbacterium</taxon>
    </lineage>
</organism>
<sequence>MRGPTGRSTSDRSGESSPRSESVRRRHPGPRIGIVSGEQSDSPAAPVPSRRGFLKMGGAALAGAVIGGAGGAAIGAHVANQRSGFATEPDPFAALTPRSEPGFDHLVVVMGENRSFDNLLGYLYSKDTLPAGEKFEGLAFGTHSNTAADGTVVDAHVYTGDTDRIMSLPDPDPGEEYPHVNTQIFGTVDPKDNADLFVDQMSAPFNAPTHGEKATMSGFLEDYIINFRRLRNGAEPQPDEAAHIMGSFSPEMLPVLSTLASEFAVFDHWYAGVPSQTFCNRSFFHASTSHGFVTNQAGGGYRKWLDAPAAPTVFNRLEDEKVSWKIYIDKLQLVSFTGMLHAAVLEKYWRTEHFGTMEDFYAEAANGTLPAYAFIEPRMVYDHNDFHPPFGSPRESEVDGEAVYDSAISDVRAGDRLIHDIYEAVRTSASPKGSNAVNTLLLITFDEHGGCYDHVPPPSATKPTKDTEAGEMGFTFDRLGCRVPAIAVSAYTRRGTVVHDEMHHGSVTSTLSRLHGLKPLNDRDQSANTLFNAVNLDQPRHPADWPVTTPAYTPPNPERAEPKPGDPTEMKPLTPPARGLLGLLIAKYGKPGEPEPETFADAYRLLHEHGEELFGPADSK</sequence>
<dbReference type="GO" id="GO:0009395">
    <property type="term" value="P:phospholipid catabolic process"/>
    <property type="evidence" value="ECO:0007669"/>
    <property type="project" value="TreeGrafter"/>
</dbReference>
<keyword evidence="6" id="KW-0843">Virulence</keyword>
<dbReference type="InterPro" id="IPR007312">
    <property type="entry name" value="Phosphoesterase"/>
</dbReference>
<evidence type="ECO:0000256" key="2">
    <source>
        <dbReference type="ARBA" id="ARBA00009717"/>
    </source>
</evidence>
<protein>
    <recommendedName>
        <fullName evidence="3">phospholipase C</fullName>
        <ecNumber evidence="3">3.1.4.3</ecNumber>
    </recommendedName>
</protein>
<evidence type="ECO:0000313" key="9">
    <source>
        <dbReference type="EMBL" id="QDE36410.1"/>
    </source>
</evidence>
<gene>
    <name evidence="9" type="ORF">FIV50_17450</name>
</gene>
<evidence type="ECO:0000256" key="6">
    <source>
        <dbReference type="ARBA" id="ARBA00023026"/>
    </source>
</evidence>
<evidence type="ECO:0000256" key="4">
    <source>
        <dbReference type="ARBA" id="ARBA00022512"/>
    </source>
</evidence>
<dbReference type="EMBL" id="CP041040">
    <property type="protein sequence ID" value="QDE36410.1"/>
    <property type="molecule type" value="Genomic_DNA"/>
</dbReference>
<accession>A0A4Y5YU56</accession>
<dbReference type="InterPro" id="IPR017850">
    <property type="entry name" value="Alkaline_phosphatase_core_sf"/>
</dbReference>
<keyword evidence="4" id="KW-0964">Secreted</keyword>
<comment type="subcellular location">
    <subcellularLocation>
        <location evidence="1">Secreted</location>
        <location evidence="1">Cell wall</location>
    </subcellularLocation>
</comment>
<dbReference type="Gene3D" id="3.40.720.10">
    <property type="entry name" value="Alkaline Phosphatase, subunit A"/>
    <property type="match status" value="2"/>
</dbReference>
<keyword evidence="5" id="KW-0378">Hydrolase</keyword>
<dbReference type="InterPro" id="IPR006311">
    <property type="entry name" value="TAT_signal"/>
</dbReference>